<comment type="subcellular location">
    <subcellularLocation>
        <location evidence="1">Cell membrane</location>
        <topology evidence="1">Multi-pass membrane protein</topology>
    </subcellularLocation>
</comment>
<reference evidence="9" key="1">
    <citation type="submission" date="2020-05" db="EMBL/GenBank/DDBJ databases">
        <authorList>
            <person name="Chiriac C."/>
            <person name="Salcher M."/>
            <person name="Ghai R."/>
            <person name="Kavagutti S V."/>
        </authorList>
    </citation>
    <scope>NUCLEOTIDE SEQUENCE</scope>
</reference>
<keyword evidence="5 8" id="KW-0472">Membrane</keyword>
<evidence type="ECO:0000256" key="8">
    <source>
        <dbReference type="SAM" id="Phobius"/>
    </source>
</evidence>
<protein>
    <submittedName>
        <fullName evidence="9">Unannotated protein</fullName>
    </submittedName>
</protein>
<name>A0A6J6UDE0_9ZZZZ</name>
<evidence type="ECO:0000256" key="2">
    <source>
        <dbReference type="ARBA" id="ARBA00022475"/>
    </source>
</evidence>
<dbReference type="AlphaFoldDB" id="A0A6J6UDE0"/>
<sequence length="112" mass="12217">MNALLVMIGAAVGAPARYAIDQYIRRFTTKPVGTFTVNIVGSFFIGLTFQASTQAHDLLAIGFSGAFTTWSTFMLDLYLAYELRRYKDALINVSASLVFGLIAAWAGIQLVN</sequence>
<evidence type="ECO:0000313" key="9">
    <source>
        <dbReference type="EMBL" id="CAB4757780.1"/>
    </source>
</evidence>
<evidence type="ECO:0000256" key="5">
    <source>
        <dbReference type="ARBA" id="ARBA00023136"/>
    </source>
</evidence>
<feature type="transmembrane region" description="Helical" evidence="8">
    <location>
        <begin position="58"/>
        <end position="81"/>
    </location>
</feature>
<dbReference type="InterPro" id="IPR003691">
    <property type="entry name" value="FluC"/>
</dbReference>
<dbReference type="EMBL" id="CAEZZJ010000057">
    <property type="protein sequence ID" value="CAB4757780.1"/>
    <property type="molecule type" value="Genomic_DNA"/>
</dbReference>
<evidence type="ECO:0000256" key="1">
    <source>
        <dbReference type="ARBA" id="ARBA00004651"/>
    </source>
</evidence>
<evidence type="ECO:0000256" key="4">
    <source>
        <dbReference type="ARBA" id="ARBA00022989"/>
    </source>
</evidence>
<comment type="catalytic activity">
    <reaction evidence="7">
        <text>fluoride(in) = fluoride(out)</text>
        <dbReference type="Rhea" id="RHEA:76159"/>
        <dbReference type="ChEBI" id="CHEBI:17051"/>
    </reaction>
    <physiologicalReaction direction="left-to-right" evidence="7">
        <dbReference type="Rhea" id="RHEA:76160"/>
    </physiologicalReaction>
</comment>
<feature type="transmembrane region" description="Helical" evidence="8">
    <location>
        <begin position="93"/>
        <end position="111"/>
    </location>
</feature>
<organism evidence="9">
    <name type="scientific">freshwater metagenome</name>
    <dbReference type="NCBI Taxonomy" id="449393"/>
    <lineage>
        <taxon>unclassified sequences</taxon>
        <taxon>metagenomes</taxon>
        <taxon>ecological metagenomes</taxon>
    </lineage>
</organism>
<gene>
    <name evidence="9" type="ORF">UFOPK2852_00600</name>
</gene>
<dbReference type="GO" id="GO:0005886">
    <property type="term" value="C:plasma membrane"/>
    <property type="evidence" value="ECO:0007669"/>
    <property type="project" value="UniProtKB-SubCell"/>
</dbReference>
<dbReference type="GO" id="GO:1903425">
    <property type="term" value="F:fluoride transmembrane transporter activity"/>
    <property type="evidence" value="ECO:0007669"/>
    <property type="project" value="TreeGrafter"/>
</dbReference>
<accession>A0A6J6UDE0</accession>
<keyword evidence="2" id="KW-1003">Cell membrane</keyword>
<keyword evidence="3 8" id="KW-0812">Transmembrane</keyword>
<feature type="transmembrane region" description="Helical" evidence="8">
    <location>
        <begin position="35"/>
        <end position="51"/>
    </location>
</feature>
<evidence type="ECO:0000256" key="7">
    <source>
        <dbReference type="ARBA" id="ARBA00035585"/>
    </source>
</evidence>
<dbReference type="HAMAP" id="MF_00454">
    <property type="entry name" value="FluC"/>
    <property type="match status" value="1"/>
</dbReference>
<comment type="similarity">
    <text evidence="6">Belongs to the fluoride channel Fluc/FEX (TC 1.A.43) family.</text>
</comment>
<keyword evidence="4 8" id="KW-1133">Transmembrane helix</keyword>
<dbReference type="PANTHER" id="PTHR28259">
    <property type="entry name" value="FLUORIDE EXPORT PROTEIN 1-RELATED"/>
    <property type="match status" value="1"/>
</dbReference>
<evidence type="ECO:0000256" key="6">
    <source>
        <dbReference type="ARBA" id="ARBA00035120"/>
    </source>
</evidence>
<proteinExistence type="inferred from homology"/>
<dbReference type="PANTHER" id="PTHR28259:SF1">
    <property type="entry name" value="FLUORIDE EXPORT PROTEIN 1-RELATED"/>
    <property type="match status" value="1"/>
</dbReference>
<evidence type="ECO:0000256" key="3">
    <source>
        <dbReference type="ARBA" id="ARBA00022692"/>
    </source>
</evidence>
<dbReference type="Pfam" id="PF02537">
    <property type="entry name" value="CRCB"/>
    <property type="match status" value="1"/>
</dbReference>